<dbReference type="Proteomes" id="UP000188533">
    <property type="component" value="Unassembled WGS sequence"/>
</dbReference>
<evidence type="ECO:0000256" key="2">
    <source>
        <dbReference type="SAM" id="Phobius"/>
    </source>
</evidence>
<feature type="transmembrane region" description="Helical" evidence="2">
    <location>
        <begin position="48"/>
        <end position="65"/>
    </location>
</feature>
<accession>A0A1Q3E2L4</accession>
<evidence type="ECO:0000256" key="1">
    <source>
        <dbReference type="SAM" id="MobiDB-lite"/>
    </source>
</evidence>
<feature type="compositionally biased region" description="Low complexity" evidence="1">
    <location>
        <begin position="7"/>
        <end position="21"/>
    </location>
</feature>
<dbReference type="InterPro" id="IPR036249">
    <property type="entry name" value="Thioredoxin-like_sf"/>
</dbReference>
<protein>
    <submittedName>
        <fullName evidence="3">Glutaredoxin-like protein</fullName>
    </submittedName>
</protein>
<proteinExistence type="predicted"/>
<comment type="caution">
    <text evidence="3">The sequence shown here is derived from an EMBL/GenBank/DDBJ whole genome shotgun (WGS) entry which is preliminary data.</text>
</comment>
<sequence length="278" mass="30419">MPLPRITSRTPLRESSSSSLEKAQPTLPLPPALSFMAVKNARKTRSRAALLVFLSLVFISSYIFFVQRPALSTSIVPHRTAAASSLAEALDAMRNSHLASGAGLRKSSSNRPQVQLTSEQELAAVSSFLASLAANVIPSSVDPSKPIDPQLVLEFDTRGSRANEEVEVMVEDVWSRNPVFLYSKLYSPISREIKATLLSMNLYPAPTIIDVDIRPDADVLKPMLMRLTSLSDLPILIIGGKPVGSITEVREMAETGELQRRIREAGAVTVDKRKKNKK</sequence>
<reference evidence="3 4" key="1">
    <citation type="submission" date="2016-08" db="EMBL/GenBank/DDBJ databases">
        <authorList>
            <consortium name="Lentinula edodes genome sequencing consortium"/>
            <person name="Sakamoto Y."/>
            <person name="Nakade K."/>
            <person name="Sato S."/>
            <person name="Yoshida Y."/>
            <person name="Miyazaki K."/>
            <person name="Natsume S."/>
            <person name="Konno N."/>
        </authorList>
    </citation>
    <scope>NUCLEOTIDE SEQUENCE [LARGE SCALE GENOMIC DNA]</scope>
    <source>
        <strain evidence="3 4">NBRC 111202</strain>
    </source>
</reference>
<dbReference type="AlphaFoldDB" id="A0A1Q3E2L4"/>
<evidence type="ECO:0000313" key="4">
    <source>
        <dbReference type="Proteomes" id="UP000188533"/>
    </source>
</evidence>
<dbReference type="Gene3D" id="3.40.30.10">
    <property type="entry name" value="Glutaredoxin"/>
    <property type="match status" value="1"/>
</dbReference>
<keyword evidence="4" id="KW-1185">Reference proteome</keyword>
<dbReference type="PANTHER" id="PTHR45694">
    <property type="entry name" value="GLUTAREDOXIN 2"/>
    <property type="match status" value="1"/>
</dbReference>
<keyword evidence="2" id="KW-0812">Transmembrane</keyword>
<dbReference type="GO" id="GO:0034599">
    <property type="term" value="P:cellular response to oxidative stress"/>
    <property type="evidence" value="ECO:0007669"/>
    <property type="project" value="TreeGrafter"/>
</dbReference>
<gene>
    <name evidence="3" type="ORF">LENED_003072</name>
</gene>
<dbReference type="STRING" id="5353.A0A1Q3E2L4"/>
<dbReference type="PROSITE" id="PS51354">
    <property type="entry name" value="GLUTAREDOXIN_2"/>
    <property type="match status" value="1"/>
</dbReference>
<dbReference type="GO" id="GO:0005737">
    <property type="term" value="C:cytoplasm"/>
    <property type="evidence" value="ECO:0007669"/>
    <property type="project" value="TreeGrafter"/>
</dbReference>
<reference evidence="3 4" key="2">
    <citation type="submission" date="2017-02" db="EMBL/GenBank/DDBJ databases">
        <title>A genome survey and senescence transcriptome analysis in Lentinula edodes.</title>
        <authorList>
            <person name="Sakamoto Y."/>
            <person name="Nakade K."/>
            <person name="Sato S."/>
            <person name="Yoshida Y."/>
            <person name="Miyazaki K."/>
            <person name="Natsume S."/>
            <person name="Konno N."/>
        </authorList>
    </citation>
    <scope>NUCLEOTIDE SEQUENCE [LARGE SCALE GENOMIC DNA]</scope>
    <source>
        <strain evidence="3 4">NBRC 111202</strain>
    </source>
</reference>
<dbReference type="SUPFAM" id="SSF52833">
    <property type="entry name" value="Thioredoxin-like"/>
    <property type="match status" value="1"/>
</dbReference>
<dbReference type="EMBL" id="BDGU01000062">
    <property type="protein sequence ID" value="GAW01473.1"/>
    <property type="molecule type" value="Genomic_DNA"/>
</dbReference>
<keyword evidence="2" id="KW-0472">Membrane</keyword>
<dbReference type="PANTHER" id="PTHR45694:SF18">
    <property type="entry name" value="GLUTAREDOXIN-1-RELATED"/>
    <property type="match status" value="1"/>
</dbReference>
<keyword evidence="2" id="KW-1133">Transmembrane helix</keyword>
<name>A0A1Q3E2L4_LENED</name>
<dbReference type="GO" id="GO:0015038">
    <property type="term" value="F:glutathione disulfide oxidoreductase activity"/>
    <property type="evidence" value="ECO:0007669"/>
    <property type="project" value="TreeGrafter"/>
</dbReference>
<evidence type="ECO:0000313" key="3">
    <source>
        <dbReference type="EMBL" id="GAW01473.1"/>
    </source>
</evidence>
<feature type="region of interest" description="Disordered" evidence="1">
    <location>
        <begin position="1"/>
        <end position="25"/>
    </location>
</feature>
<organism evidence="3 4">
    <name type="scientific">Lentinula edodes</name>
    <name type="common">Shiitake mushroom</name>
    <name type="synonym">Lentinus edodes</name>
    <dbReference type="NCBI Taxonomy" id="5353"/>
    <lineage>
        <taxon>Eukaryota</taxon>
        <taxon>Fungi</taxon>
        <taxon>Dikarya</taxon>
        <taxon>Basidiomycota</taxon>
        <taxon>Agaricomycotina</taxon>
        <taxon>Agaricomycetes</taxon>
        <taxon>Agaricomycetidae</taxon>
        <taxon>Agaricales</taxon>
        <taxon>Marasmiineae</taxon>
        <taxon>Omphalotaceae</taxon>
        <taxon>Lentinula</taxon>
    </lineage>
</organism>